<dbReference type="OMA" id="HYVYAVI"/>
<reference evidence="2" key="4">
    <citation type="submission" date="2025-08" db="UniProtKB">
        <authorList>
            <consortium name="Ensembl"/>
        </authorList>
    </citation>
    <scope>IDENTIFICATION</scope>
</reference>
<reference evidence="3" key="1">
    <citation type="journal article" date="2006" name="Science">
        <title>Ancient noncoding elements conserved in the human genome.</title>
        <authorList>
            <person name="Venkatesh B."/>
            <person name="Kirkness E.F."/>
            <person name="Loh Y.H."/>
            <person name="Halpern A.L."/>
            <person name="Lee A.P."/>
            <person name="Johnson J."/>
            <person name="Dandona N."/>
            <person name="Viswanathan L.D."/>
            <person name="Tay A."/>
            <person name="Venter J.C."/>
            <person name="Strausberg R.L."/>
            <person name="Brenner S."/>
        </authorList>
    </citation>
    <scope>NUCLEOTIDE SEQUENCE [LARGE SCALE GENOMIC DNA]</scope>
</reference>
<evidence type="ECO:0000259" key="1">
    <source>
        <dbReference type="SMART" id="SM00748"/>
    </source>
</evidence>
<feature type="domain" description="HEPN" evidence="1">
    <location>
        <begin position="522"/>
        <end position="639"/>
    </location>
</feature>
<dbReference type="SUPFAM" id="SSF46565">
    <property type="entry name" value="Chaperone J-domain"/>
    <property type="match status" value="1"/>
</dbReference>
<dbReference type="InterPro" id="IPR036869">
    <property type="entry name" value="J_dom_sf"/>
</dbReference>
<dbReference type="Proteomes" id="UP000314986">
    <property type="component" value="Unassembled WGS sequence"/>
</dbReference>
<dbReference type="SUPFAM" id="SSF81593">
    <property type="entry name" value="Nucleotidyltransferase substrate binding subunit/domain"/>
    <property type="match status" value="1"/>
</dbReference>
<evidence type="ECO:0000313" key="3">
    <source>
        <dbReference type="Proteomes" id="UP000314986"/>
    </source>
</evidence>
<reference evidence="2" key="5">
    <citation type="submission" date="2025-09" db="UniProtKB">
        <authorList>
            <consortium name="Ensembl"/>
        </authorList>
    </citation>
    <scope>IDENTIFICATION</scope>
</reference>
<dbReference type="SMART" id="SM00748">
    <property type="entry name" value="HEPN"/>
    <property type="match status" value="1"/>
</dbReference>
<dbReference type="Pfam" id="PF05168">
    <property type="entry name" value="HEPN"/>
    <property type="match status" value="1"/>
</dbReference>
<reference evidence="3" key="2">
    <citation type="journal article" date="2007" name="PLoS Biol.">
        <title>Survey sequencing and comparative analysis of the elephant shark (Callorhinchus milii) genome.</title>
        <authorList>
            <person name="Venkatesh B."/>
            <person name="Kirkness E.F."/>
            <person name="Loh Y.H."/>
            <person name="Halpern A.L."/>
            <person name="Lee A.P."/>
            <person name="Johnson J."/>
            <person name="Dandona N."/>
            <person name="Viswanathan L.D."/>
            <person name="Tay A."/>
            <person name="Venter J.C."/>
            <person name="Strausberg R.L."/>
            <person name="Brenner S."/>
        </authorList>
    </citation>
    <scope>NUCLEOTIDE SEQUENCE [LARGE SCALE GENOMIC DNA]</scope>
</reference>
<accession>A0A4W3HU38</accession>
<name>A0A4W3HU38_CALMI</name>
<dbReference type="Gene3D" id="1.10.287.110">
    <property type="entry name" value="DnaJ domain"/>
    <property type="match status" value="1"/>
</dbReference>
<dbReference type="GeneTree" id="ENSGT00940000164866"/>
<reference evidence="3" key="3">
    <citation type="journal article" date="2014" name="Nature">
        <title>Elephant shark genome provides unique insights into gnathostome evolution.</title>
        <authorList>
            <consortium name="International Elephant Shark Genome Sequencing Consortium"/>
            <person name="Venkatesh B."/>
            <person name="Lee A.P."/>
            <person name="Ravi V."/>
            <person name="Maurya A.K."/>
            <person name="Lian M.M."/>
            <person name="Swann J.B."/>
            <person name="Ohta Y."/>
            <person name="Flajnik M.F."/>
            <person name="Sutoh Y."/>
            <person name="Kasahara M."/>
            <person name="Hoon S."/>
            <person name="Gangu V."/>
            <person name="Roy S.W."/>
            <person name="Irimia M."/>
            <person name="Korzh V."/>
            <person name="Kondrychyn I."/>
            <person name="Lim Z.W."/>
            <person name="Tay B.H."/>
            <person name="Tohari S."/>
            <person name="Kong K.W."/>
            <person name="Ho S."/>
            <person name="Lorente-Galdos B."/>
            <person name="Quilez J."/>
            <person name="Marques-Bonet T."/>
            <person name="Raney B.J."/>
            <person name="Ingham P.W."/>
            <person name="Tay A."/>
            <person name="Hillier L.W."/>
            <person name="Minx P."/>
            <person name="Boehm T."/>
            <person name="Wilson R.K."/>
            <person name="Brenner S."/>
            <person name="Warren W.C."/>
        </authorList>
    </citation>
    <scope>NUCLEOTIDE SEQUENCE [LARGE SCALE GENOMIC DNA]</scope>
</reference>
<organism evidence="2 3">
    <name type="scientific">Callorhinchus milii</name>
    <name type="common">Ghost shark</name>
    <dbReference type="NCBI Taxonomy" id="7868"/>
    <lineage>
        <taxon>Eukaryota</taxon>
        <taxon>Metazoa</taxon>
        <taxon>Chordata</taxon>
        <taxon>Craniata</taxon>
        <taxon>Vertebrata</taxon>
        <taxon>Chondrichthyes</taxon>
        <taxon>Holocephali</taxon>
        <taxon>Chimaeriformes</taxon>
        <taxon>Callorhinchidae</taxon>
        <taxon>Callorhinchus</taxon>
    </lineage>
</organism>
<dbReference type="AlphaFoldDB" id="A0A4W3HU38"/>
<dbReference type="InterPro" id="IPR007842">
    <property type="entry name" value="HEPN_dom"/>
</dbReference>
<keyword evidence="3" id="KW-1185">Reference proteome</keyword>
<sequence length="648" mass="74857">MKAVKRSVQQLFLILASNPSERELNRLKPLYLPSIDDDLFPSNTLCFNDRSSSHSKRNVVALSKEFTFLVDLHMCHLAGDTYQQIIYLKLLPEEIRPKMLSEVTEELLNESILQSCPYADQCEFRGAFHDLLVSPCFRAGLVSLLRSQFNGEISQDEALADCDRVFSNIEILCYEKLETFLRCGDKDLTETSREKHVFTKKSNTGSCVVYLEHKDNIQFHQKTAIIHSLSTEINLLLKNILSTNSVLILIMMLSCKKANDIQKLLEDRGIHETSSESQISLEPPNPGDLIPEILIHTLEMDFMHNFILGEYVGYKEDKSEHYVYAVIIELFDDKELEQTPILRRYKIKVGTDSTIDVTHLDLYKFVRFKQPQEEDKDFDPNKFPRLEDTCLVFGERHSPNDHSKRNSPNDRPFDELATIWKLPKEYREKAIRRLYLKWHPDKNLEQTEQATRLCQYMAEKIQLLQKGGRTFSTDFSKWNREARGQRESRSRYQKHGWRNEGWGWAGGQDGARPDKAEGQRWFKQSQCDLAAASHDLGRRATEWVYYKVHQAVEKALIATNYAKRGELISGTISVLARQVSAFSPDLANLESLVSDLRELGVDSKKTQYPNCWPQSLIPNQVFQTKATDEQKVLNIAQDILDKVETYLS</sequence>
<dbReference type="InParanoid" id="A0A4W3HU38"/>
<dbReference type="PANTHER" id="PTHR46919:SF2">
    <property type="entry name" value="SACSIN"/>
    <property type="match status" value="1"/>
</dbReference>
<protein>
    <submittedName>
        <fullName evidence="2">Sacsin-like</fullName>
    </submittedName>
</protein>
<dbReference type="PANTHER" id="PTHR46919">
    <property type="entry name" value="ZINC FINGER, C3HC4 TYPE (RING FINGER) FAMILY PROTEIN"/>
    <property type="match status" value="1"/>
</dbReference>
<proteinExistence type="predicted"/>
<dbReference type="Ensembl" id="ENSCMIT00000012912.1">
    <property type="protein sequence ID" value="ENSCMIP00000012624.1"/>
    <property type="gene ID" value="ENSCMIG00000006410.1"/>
</dbReference>
<dbReference type="Gene3D" id="1.20.120.330">
    <property type="entry name" value="Nucleotidyltransferases domain 2"/>
    <property type="match status" value="1"/>
</dbReference>
<dbReference type="STRING" id="7868.ENSCMIP00000012624"/>
<evidence type="ECO:0000313" key="2">
    <source>
        <dbReference type="Ensembl" id="ENSCMIP00000012624.1"/>
    </source>
</evidence>